<keyword evidence="12" id="KW-1185">Reference proteome</keyword>
<dbReference type="Gene3D" id="2.40.40.20">
    <property type="match status" value="1"/>
</dbReference>
<dbReference type="Gene3D" id="3.10.330.10">
    <property type="match status" value="1"/>
</dbReference>
<evidence type="ECO:0000259" key="10">
    <source>
        <dbReference type="SMART" id="SM00382"/>
    </source>
</evidence>
<accession>A0A267FZZ9</accession>
<evidence type="ECO:0000256" key="6">
    <source>
        <dbReference type="ARBA" id="ARBA00022741"/>
    </source>
</evidence>
<keyword evidence="5" id="KW-0677">Repeat</keyword>
<dbReference type="SUPFAM" id="SSF50692">
    <property type="entry name" value="ADC-like"/>
    <property type="match status" value="1"/>
</dbReference>
<dbReference type="SMART" id="SM00382">
    <property type="entry name" value="AAA"/>
    <property type="match status" value="2"/>
</dbReference>
<dbReference type="Gene3D" id="1.10.8.60">
    <property type="match status" value="2"/>
</dbReference>
<dbReference type="SUPFAM" id="SSF52540">
    <property type="entry name" value="P-loop containing nucleoside triphosphate hydrolases"/>
    <property type="match status" value="2"/>
</dbReference>
<dbReference type="Proteomes" id="UP000215902">
    <property type="component" value="Unassembled WGS sequence"/>
</dbReference>
<dbReference type="PANTHER" id="PTHR23078:SF3">
    <property type="entry name" value="VESICLE-FUSING ATPASE"/>
    <property type="match status" value="1"/>
</dbReference>
<name>A0A267FZZ9_9PLAT</name>
<keyword evidence="9" id="KW-0931">ER-Golgi transport</keyword>
<evidence type="ECO:0000256" key="3">
    <source>
        <dbReference type="ARBA" id="ARBA00022448"/>
    </source>
</evidence>
<evidence type="ECO:0000256" key="9">
    <source>
        <dbReference type="RuleBase" id="RU367045"/>
    </source>
</evidence>
<dbReference type="Pfam" id="PF00004">
    <property type="entry name" value="AAA"/>
    <property type="match status" value="2"/>
</dbReference>
<keyword evidence="7 9" id="KW-0067">ATP-binding</keyword>
<dbReference type="STRING" id="282301.A0A267FZZ9"/>
<feature type="domain" description="AAA+ ATPase" evidence="10">
    <location>
        <begin position="256"/>
        <end position="403"/>
    </location>
</feature>
<evidence type="ECO:0000313" key="12">
    <source>
        <dbReference type="Proteomes" id="UP000215902"/>
    </source>
</evidence>
<feature type="domain" description="AAA+ ATPase" evidence="10">
    <location>
        <begin position="544"/>
        <end position="666"/>
    </location>
</feature>
<evidence type="ECO:0000256" key="5">
    <source>
        <dbReference type="ARBA" id="ARBA00022737"/>
    </source>
</evidence>
<dbReference type="FunFam" id="1.10.8.60:FF:000026">
    <property type="entry name" value="vesicle-fusing ATPase isoform X1"/>
    <property type="match status" value="1"/>
</dbReference>
<dbReference type="InterPro" id="IPR003593">
    <property type="entry name" value="AAA+_ATPase"/>
</dbReference>
<comment type="subcellular location">
    <subcellularLocation>
        <location evidence="1 9">Cytoplasm</location>
    </subcellularLocation>
</comment>
<dbReference type="InterPro" id="IPR009010">
    <property type="entry name" value="Asp_de-COase-like_dom_sf"/>
</dbReference>
<dbReference type="FunFam" id="3.40.50.300:FF:000166">
    <property type="entry name" value="vesicle-fusing ATPase isoform X1"/>
    <property type="match status" value="1"/>
</dbReference>
<dbReference type="InterPro" id="IPR003960">
    <property type="entry name" value="ATPase_AAA_CS"/>
</dbReference>
<comment type="catalytic activity">
    <reaction evidence="9">
        <text>ATP + H2O = ADP + phosphate + H(+)</text>
        <dbReference type="Rhea" id="RHEA:13065"/>
        <dbReference type="ChEBI" id="CHEBI:15377"/>
        <dbReference type="ChEBI" id="CHEBI:15378"/>
        <dbReference type="ChEBI" id="CHEBI:30616"/>
        <dbReference type="ChEBI" id="CHEBI:43474"/>
        <dbReference type="ChEBI" id="CHEBI:456216"/>
        <dbReference type="EC" id="3.6.4.6"/>
    </reaction>
</comment>
<dbReference type="FunFam" id="3.40.50.300:FF:000187">
    <property type="entry name" value="Vesicular-fusion ATPase SEC18"/>
    <property type="match status" value="1"/>
</dbReference>
<dbReference type="InterPro" id="IPR041569">
    <property type="entry name" value="AAA_lid_3"/>
</dbReference>
<dbReference type="Gene3D" id="3.40.50.300">
    <property type="entry name" value="P-loop containing nucleotide triphosphate hydrolases"/>
    <property type="match status" value="2"/>
</dbReference>
<dbReference type="GO" id="GO:0046872">
    <property type="term" value="F:metal ion binding"/>
    <property type="evidence" value="ECO:0007669"/>
    <property type="project" value="UniProtKB-UniRule"/>
</dbReference>
<dbReference type="OrthoDB" id="9982946at2759"/>
<dbReference type="CDD" id="cd19504">
    <property type="entry name" value="RecA-like_NSF-SEC18_r1-like"/>
    <property type="match status" value="1"/>
</dbReference>
<keyword evidence="6 9" id="KW-0547">Nucleotide-binding</keyword>
<sequence length="753" mass="84182">IYSIKIMAQSPQTFEAAKCPSDELSLTNQLFFHPEDVLHSTTQHLVLQCGKGDFIFMLGTNPKMTRGQVGFSLIQRRWTNVSIGEKVFIKLSHKFDPRKAAIAHLLVEADFLLKKNATNDPYNTDDMRVEFTQCFPQMPLTVGQELVFKYKDKRHLLLRVKELELLLPDGRTEPAKTGIVSGNTIVTFEKLSADSPLTLTGKAKGKQVYQSIINPDWNFSMMGIGGLDREFSDIFRRTFASRIFPPDLVEQLGMNHVRGLLLYGPPGTGKTLMARQIGKMLNAREPKIVNGPSILDKYVGESESKIRQLFAEAEEEYKRVGNNSALHIIIFDEIDAICKTRGSVGGGTQVHDTVVNQLLTKMEGVEPLNNILVIGMTNRKDMIDEALLRPGRFEVQMEISLPDQHGRLQILEIHTGQLRKNGKLAQDVDVQELAKETKNFSGAELAGLVRAATVTAMNRLVQASDTVRLDPDAVDRLLVQRGDFMHALEHDVKPAFGTQEEELDRYITGGIIDWGEPVQHIVQNGSLATRAARAEAEQSLDSGRPVALLLEGPPNSGKTALAVHIARQSGFSYVRLCTSKRMIGYSEVAKCQAIKQHFDDAHKAKQAVIILDGLEGLIDYSPVGPRYSNYVLQALRDLITAPLPKNRSLLLLGTTSCREALLELGLVQCFTAGKIHVSNLTNSDELLEALKKVDSAEFTKEELDRIKKETQNRHLNVGIKELLDVVRMTNRVEEMDRVRYFLDRLIEDGRLQE</sequence>
<dbReference type="AlphaFoldDB" id="A0A267FZZ9"/>
<dbReference type="InterPro" id="IPR003959">
    <property type="entry name" value="ATPase_AAA_core"/>
</dbReference>
<dbReference type="InterPro" id="IPR039812">
    <property type="entry name" value="Vesicle-fus_ATPase"/>
</dbReference>
<evidence type="ECO:0000256" key="4">
    <source>
        <dbReference type="ARBA" id="ARBA00022490"/>
    </source>
</evidence>
<dbReference type="InterPro" id="IPR029067">
    <property type="entry name" value="CDC48_domain_2-like_sf"/>
</dbReference>
<dbReference type="GO" id="GO:0016887">
    <property type="term" value="F:ATP hydrolysis activity"/>
    <property type="evidence" value="ECO:0007669"/>
    <property type="project" value="InterPro"/>
</dbReference>
<dbReference type="InterPro" id="IPR027417">
    <property type="entry name" value="P-loop_NTPase"/>
</dbReference>
<evidence type="ECO:0000256" key="2">
    <source>
        <dbReference type="ARBA" id="ARBA00006914"/>
    </source>
</evidence>
<keyword evidence="8 9" id="KW-0653">Protein transport</keyword>
<protein>
    <recommendedName>
        <fullName evidence="9">Vesicle-fusing ATPase</fullName>
        <ecNumber evidence="9">3.6.4.6</ecNumber>
    </recommendedName>
</protein>
<dbReference type="EC" id="3.6.4.6" evidence="9"/>
<dbReference type="Pfam" id="PF21964">
    <property type="entry name" value="NSF_ATPase_lid"/>
    <property type="match status" value="1"/>
</dbReference>
<dbReference type="EMBL" id="NIVC01000642">
    <property type="protein sequence ID" value="PAA79296.1"/>
    <property type="molecule type" value="Genomic_DNA"/>
</dbReference>
<feature type="non-terminal residue" evidence="11">
    <location>
        <position position="1"/>
    </location>
</feature>
<dbReference type="GO" id="GO:0043001">
    <property type="term" value="P:Golgi to plasma membrane protein transport"/>
    <property type="evidence" value="ECO:0007669"/>
    <property type="project" value="TreeGrafter"/>
</dbReference>
<keyword evidence="4 9" id="KW-0963">Cytoplasm</keyword>
<dbReference type="PROSITE" id="PS00674">
    <property type="entry name" value="AAA"/>
    <property type="match status" value="1"/>
</dbReference>
<comment type="function">
    <text evidence="9">Required for vesicle-mediated transport. Catalyzes the fusion of transport vesicles within the Golgi cisternae. Is also required for transport from the endoplasmic reticulum to the Golgi stack. Seems to function as a fusion protein required for the delivery of cargo proteins to all compartments of the Golgi stack independent of vesicle origin.</text>
</comment>
<gene>
    <name evidence="11" type="ORF">BOX15_Mlig004457g2</name>
</gene>
<reference evidence="11 12" key="1">
    <citation type="submission" date="2017-06" db="EMBL/GenBank/DDBJ databases">
        <title>A platform for efficient transgenesis in Macrostomum lignano, a flatworm model organism for stem cell research.</title>
        <authorList>
            <person name="Berezikov E."/>
        </authorList>
    </citation>
    <scope>NUCLEOTIDE SEQUENCE [LARGE SCALE GENOMIC DNA]</scope>
    <source>
        <strain evidence="11">DV1</strain>
        <tissue evidence="11">Whole organism</tissue>
    </source>
</reference>
<evidence type="ECO:0000256" key="7">
    <source>
        <dbReference type="ARBA" id="ARBA00022840"/>
    </source>
</evidence>
<comment type="similarity">
    <text evidence="2 9">Belongs to the AAA ATPase family.</text>
</comment>
<keyword evidence="3 9" id="KW-0813">Transport</keyword>
<dbReference type="GO" id="GO:0005795">
    <property type="term" value="C:Golgi stack"/>
    <property type="evidence" value="ECO:0007669"/>
    <property type="project" value="TreeGrafter"/>
</dbReference>
<dbReference type="PANTHER" id="PTHR23078">
    <property type="entry name" value="VESICULAR-FUSION PROTEIN NSF"/>
    <property type="match status" value="1"/>
</dbReference>
<dbReference type="GO" id="GO:0035494">
    <property type="term" value="P:SNARE complex disassembly"/>
    <property type="evidence" value="ECO:0007669"/>
    <property type="project" value="InterPro"/>
</dbReference>
<dbReference type="SUPFAM" id="SSF54585">
    <property type="entry name" value="Cdc48 domain 2-like"/>
    <property type="match status" value="1"/>
</dbReference>
<organism evidence="11 12">
    <name type="scientific">Macrostomum lignano</name>
    <dbReference type="NCBI Taxonomy" id="282301"/>
    <lineage>
        <taxon>Eukaryota</taxon>
        <taxon>Metazoa</taxon>
        <taxon>Spiralia</taxon>
        <taxon>Lophotrochozoa</taxon>
        <taxon>Platyhelminthes</taxon>
        <taxon>Rhabditophora</taxon>
        <taxon>Macrostomorpha</taxon>
        <taxon>Macrostomida</taxon>
        <taxon>Macrostomidae</taxon>
        <taxon>Macrostomum</taxon>
    </lineage>
</organism>
<evidence type="ECO:0000256" key="1">
    <source>
        <dbReference type="ARBA" id="ARBA00004496"/>
    </source>
</evidence>
<proteinExistence type="inferred from homology"/>
<keyword evidence="9" id="KW-0378">Hydrolase</keyword>
<keyword evidence="9" id="KW-0460">Magnesium</keyword>
<comment type="cofactor">
    <cofactor evidence="9">
        <name>Mg(2+)</name>
        <dbReference type="ChEBI" id="CHEBI:18420"/>
    </cofactor>
    <text evidence="9">Binds 1 Mg(2+) ion per subunit.</text>
</comment>
<dbReference type="GO" id="GO:0006891">
    <property type="term" value="P:intra-Golgi vesicle-mediated transport"/>
    <property type="evidence" value="ECO:0007669"/>
    <property type="project" value="TreeGrafter"/>
</dbReference>
<dbReference type="InterPro" id="IPR054419">
    <property type="entry name" value="NSF_ATPase_lid"/>
</dbReference>
<dbReference type="Pfam" id="PF17862">
    <property type="entry name" value="AAA_lid_3"/>
    <property type="match status" value="1"/>
</dbReference>
<comment type="caution">
    <text evidence="11">The sequence shown here is derived from an EMBL/GenBank/DDBJ whole genome shotgun (WGS) entry which is preliminary data.</text>
</comment>
<evidence type="ECO:0000256" key="8">
    <source>
        <dbReference type="ARBA" id="ARBA00022927"/>
    </source>
</evidence>
<dbReference type="GO" id="GO:0005524">
    <property type="term" value="F:ATP binding"/>
    <property type="evidence" value="ECO:0007669"/>
    <property type="project" value="UniProtKB-UniRule"/>
</dbReference>
<keyword evidence="9" id="KW-0479">Metal-binding</keyword>
<evidence type="ECO:0000313" key="11">
    <source>
        <dbReference type="EMBL" id="PAA79296.1"/>
    </source>
</evidence>